<comment type="caution">
    <text evidence="3">The sequence shown here is derived from an EMBL/GenBank/DDBJ whole genome shotgun (WGS) entry which is preliminary data.</text>
</comment>
<comment type="similarity">
    <text evidence="1">Belongs to the LDH2/MDH2 oxidoreductase family.</text>
</comment>
<dbReference type="Gene3D" id="3.30.1370.60">
    <property type="entry name" value="Hypothetical oxidoreductase yiak, domain 2"/>
    <property type="match status" value="1"/>
</dbReference>
<reference evidence="3 4" key="1">
    <citation type="submission" date="2019-03" db="EMBL/GenBank/DDBJ databases">
        <title>Freshwater and sediment microbial communities from various areas in North America, analyzing microbe dynamics in response to fracking.</title>
        <authorList>
            <person name="Lamendella R."/>
        </authorList>
    </citation>
    <scope>NUCLEOTIDE SEQUENCE [LARGE SCALE GENOMIC DNA]</scope>
    <source>
        <strain evidence="3 4">18_TX</strain>
    </source>
</reference>
<gene>
    <name evidence="3" type="ORF">DEU29_12031</name>
</gene>
<dbReference type="PANTHER" id="PTHR11091">
    <property type="entry name" value="OXIDOREDUCTASE-RELATED"/>
    <property type="match status" value="1"/>
</dbReference>
<accession>A0A4R6NZL4</accession>
<evidence type="ECO:0000256" key="2">
    <source>
        <dbReference type="ARBA" id="ARBA00023002"/>
    </source>
</evidence>
<dbReference type="Gene3D" id="1.10.1530.10">
    <property type="match status" value="1"/>
</dbReference>
<protein>
    <submittedName>
        <fullName evidence="3">LDH2 family malate/lactate/ureidoglycolate dehydrogenase</fullName>
    </submittedName>
</protein>
<dbReference type="InterPro" id="IPR003767">
    <property type="entry name" value="Malate/L-lactate_DH-like"/>
</dbReference>
<dbReference type="AlphaFoldDB" id="A0A4R6NZL4"/>
<dbReference type="Proteomes" id="UP000295531">
    <property type="component" value="Unassembled WGS sequence"/>
</dbReference>
<dbReference type="InterPro" id="IPR043143">
    <property type="entry name" value="Mal/L-sulf/L-lact_DH-like_NADP"/>
</dbReference>
<dbReference type="InterPro" id="IPR043144">
    <property type="entry name" value="Mal/L-sulf/L-lact_DH-like_ah"/>
</dbReference>
<evidence type="ECO:0000313" key="4">
    <source>
        <dbReference type="Proteomes" id="UP000295531"/>
    </source>
</evidence>
<evidence type="ECO:0000313" key="3">
    <source>
        <dbReference type="EMBL" id="TDP28683.1"/>
    </source>
</evidence>
<keyword evidence="2" id="KW-0560">Oxidoreductase</keyword>
<sequence length="355" mass="38040">MSTEVTRFDYQQMLQWADDCLQQSGASGEIARNVAFYLLEGDLLGYSTHGLIRLLNNCQWLQRGDSLSKGQPLTLSERAAVAHWDAQHLPGPYVVPQAIEAAVTMAKNAGTGTIVIRRSQHIAALASYLSLATEQGMVVSLMCSTPGQRAVAPFGSKQAVFSPNPFAVGVPSSTTPLLLDMSFSMTAAGKVRQAKANGEKLPYQALVTADGEWTDDPATFFAEPASAIAPLGGEKLGYKGYGLTLYSEILTMALSQYGRRQGSDDGDANSVWVQVIDPSAFGEQKAFIEQVDDLINDCRGAAPISAQQPVRIPGERGLGLKQQQLKSGLEYSDATLKVLRRCSEFTGVAMPGSKA</sequence>
<dbReference type="RefSeq" id="WP_133540583.1">
    <property type="nucleotide sequence ID" value="NZ_SNXI01000020.1"/>
</dbReference>
<dbReference type="Pfam" id="PF02615">
    <property type="entry name" value="Ldh_2"/>
    <property type="match status" value="1"/>
</dbReference>
<name>A0A4R6NZL4_9GAMM</name>
<dbReference type="SUPFAM" id="SSF89733">
    <property type="entry name" value="L-sulfolactate dehydrogenase-like"/>
    <property type="match status" value="1"/>
</dbReference>
<dbReference type="InterPro" id="IPR036111">
    <property type="entry name" value="Mal/L-sulfo/L-lacto_DH-like_sf"/>
</dbReference>
<proteinExistence type="inferred from homology"/>
<dbReference type="EMBL" id="SNXI01000020">
    <property type="protein sequence ID" value="TDP28683.1"/>
    <property type="molecule type" value="Genomic_DNA"/>
</dbReference>
<evidence type="ECO:0000256" key="1">
    <source>
        <dbReference type="ARBA" id="ARBA00006056"/>
    </source>
</evidence>
<keyword evidence="4" id="KW-1185">Reference proteome</keyword>
<dbReference type="GO" id="GO:0016491">
    <property type="term" value="F:oxidoreductase activity"/>
    <property type="evidence" value="ECO:0007669"/>
    <property type="project" value="UniProtKB-KW"/>
</dbReference>
<organism evidence="3 4">
    <name type="scientific">Idiomarina aquatica</name>
    <dbReference type="NCBI Taxonomy" id="1327752"/>
    <lineage>
        <taxon>Bacteria</taxon>
        <taxon>Pseudomonadati</taxon>
        <taxon>Pseudomonadota</taxon>
        <taxon>Gammaproteobacteria</taxon>
        <taxon>Alteromonadales</taxon>
        <taxon>Idiomarinaceae</taxon>
        <taxon>Idiomarina</taxon>
    </lineage>
</organism>
<dbReference type="PANTHER" id="PTHR11091:SF0">
    <property type="entry name" value="MALATE DEHYDROGENASE"/>
    <property type="match status" value="1"/>
</dbReference>
<dbReference type="OrthoDB" id="9769447at2"/>